<accession>A0A0E9TLZ0</accession>
<name>A0A0E9TLZ0_ANGAN</name>
<dbReference type="AlphaFoldDB" id="A0A0E9TLZ0"/>
<protein>
    <submittedName>
        <fullName evidence="1">Uncharacterized protein</fullName>
    </submittedName>
</protein>
<sequence>MSSPMGTAATVYSSRNLASSLILLN</sequence>
<evidence type="ECO:0000313" key="1">
    <source>
        <dbReference type="EMBL" id="JAH53733.1"/>
    </source>
</evidence>
<proteinExistence type="predicted"/>
<dbReference type="EMBL" id="GBXM01054844">
    <property type="protein sequence ID" value="JAH53733.1"/>
    <property type="molecule type" value="Transcribed_RNA"/>
</dbReference>
<reference evidence="1" key="2">
    <citation type="journal article" date="2015" name="Fish Shellfish Immunol.">
        <title>Early steps in the European eel (Anguilla anguilla)-Vibrio vulnificus interaction in the gills: Role of the RtxA13 toxin.</title>
        <authorList>
            <person name="Callol A."/>
            <person name="Pajuelo D."/>
            <person name="Ebbesson L."/>
            <person name="Teles M."/>
            <person name="MacKenzie S."/>
            <person name="Amaro C."/>
        </authorList>
    </citation>
    <scope>NUCLEOTIDE SEQUENCE</scope>
</reference>
<organism evidence="1">
    <name type="scientific">Anguilla anguilla</name>
    <name type="common">European freshwater eel</name>
    <name type="synonym">Muraena anguilla</name>
    <dbReference type="NCBI Taxonomy" id="7936"/>
    <lineage>
        <taxon>Eukaryota</taxon>
        <taxon>Metazoa</taxon>
        <taxon>Chordata</taxon>
        <taxon>Craniata</taxon>
        <taxon>Vertebrata</taxon>
        <taxon>Euteleostomi</taxon>
        <taxon>Actinopterygii</taxon>
        <taxon>Neopterygii</taxon>
        <taxon>Teleostei</taxon>
        <taxon>Anguilliformes</taxon>
        <taxon>Anguillidae</taxon>
        <taxon>Anguilla</taxon>
    </lineage>
</organism>
<reference evidence="1" key="1">
    <citation type="submission" date="2014-11" db="EMBL/GenBank/DDBJ databases">
        <authorList>
            <person name="Amaro Gonzalez C."/>
        </authorList>
    </citation>
    <scope>NUCLEOTIDE SEQUENCE</scope>
</reference>